<protein>
    <recommendedName>
        <fullName evidence="1">LysR substrate-binding domain-containing protein</fullName>
    </recommendedName>
</protein>
<dbReference type="RefSeq" id="WP_206724368.1">
    <property type="nucleotide sequence ID" value="NZ_CP071090.1"/>
</dbReference>
<dbReference type="InterPro" id="IPR005119">
    <property type="entry name" value="LysR_subst-bd"/>
</dbReference>
<dbReference type="Gene3D" id="3.40.190.10">
    <property type="entry name" value="Periplasmic binding protein-like II"/>
    <property type="match status" value="1"/>
</dbReference>
<reference evidence="2 3" key="1">
    <citation type="submission" date="2021-02" db="EMBL/GenBank/DDBJ databases">
        <title>De Novo genome assembly of isolated myxobacteria.</title>
        <authorList>
            <person name="Stevens D.C."/>
        </authorList>
    </citation>
    <scope>NUCLEOTIDE SEQUENCE [LARGE SCALE GENOMIC DNA]</scope>
    <source>
        <strain evidence="3">SCPEA02</strain>
    </source>
</reference>
<keyword evidence="3" id="KW-1185">Reference proteome</keyword>
<sequence length="147" mass="15106">MPSFLGSSSVAAKAGLSSVSPGSAPARGNTVTSMGLAAGLSPRIVQEASSWPSVIGMVEAGLGLTLAPLSAKALRSRGVVFRSPPVSMGRLSSPCSRTPAAISFRWRGSAAERRVTCEGLSSRVAAGRVFLGWIGFGLPRHPMESPR</sequence>
<proteinExistence type="predicted"/>
<evidence type="ECO:0000313" key="2">
    <source>
        <dbReference type="EMBL" id="QSQ22792.1"/>
    </source>
</evidence>
<organism evidence="2 3">
    <name type="scientific">Pyxidicoccus parkwayensis</name>
    <dbReference type="NCBI Taxonomy" id="2813578"/>
    <lineage>
        <taxon>Bacteria</taxon>
        <taxon>Pseudomonadati</taxon>
        <taxon>Myxococcota</taxon>
        <taxon>Myxococcia</taxon>
        <taxon>Myxococcales</taxon>
        <taxon>Cystobacterineae</taxon>
        <taxon>Myxococcaceae</taxon>
        <taxon>Pyxidicoccus</taxon>
    </lineage>
</organism>
<dbReference type="SUPFAM" id="SSF53850">
    <property type="entry name" value="Periplasmic binding protein-like II"/>
    <property type="match status" value="1"/>
</dbReference>
<name>A0ABX7NZ84_9BACT</name>
<evidence type="ECO:0000259" key="1">
    <source>
        <dbReference type="Pfam" id="PF03466"/>
    </source>
</evidence>
<gene>
    <name evidence="2" type="ORF">JY651_48170</name>
</gene>
<feature type="domain" description="LysR substrate-binding" evidence="1">
    <location>
        <begin position="27"/>
        <end position="84"/>
    </location>
</feature>
<dbReference type="Proteomes" id="UP000662747">
    <property type="component" value="Chromosome"/>
</dbReference>
<dbReference type="Pfam" id="PF03466">
    <property type="entry name" value="LysR_substrate"/>
    <property type="match status" value="1"/>
</dbReference>
<dbReference type="EMBL" id="CP071090">
    <property type="protein sequence ID" value="QSQ22792.1"/>
    <property type="molecule type" value="Genomic_DNA"/>
</dbReference>
<accession>A0ABX7NZ84</accession>
<evidence type="ECO:0000313" key="3">
    <source>
        <dbReference type="Proteomes" id="UP000662747"/>
    </source>
</evidence>